<dbReference type="OrthoDB" id="200660at2759"/>
<evidence type="ECO:0000256" key="1">
    <source>
        <dbReference type="ARBA" id="ARBA00004123"/>
    </source>
</evidence>
<dbReference type="InterPro" id="IPR039776">
    <property type="entry name" value="Pds5"/>
</dbReference>
<evidence type="ECO:0000256" key="5">
    <source>
        <dbReference type="ARBA" id="ARBA00023306"/>
    </source>
</evidence>
<keyword evidence="3" id="KW-0498">Mitosis</keyword>
<keyword evidence="4" id="KW-0539">Nucleus</keyword>
<comment type="subcellular location">
    <subcellularLocation>
        <location evidence="1">Nucleus</location>
    </subcellularLocation>
</comment>
<dbReference type="GO" id="GO:0005634">
    <property type="term" value="C:nucleus"/>
    <property type="evidence" value="ECO:0007669"/>
    <property type="project" value="UniProtKB-SubCell"/>
</dbReference>
<evidence type="ECO:0000256" key="2">
    <source>
        <dbReference type="ARBA" id="ARBA00022618"/>
    </source>
</evidence>
<dbReference type="AlphaFoldDB" id="A0A3G2S1N0"/>
<keyword evidence="5" id="KW-0131">Cell cycle</keyword>
<evidence type="ECO:0000313" key="7">
    <source>
        <dbReference type="Proteomes" id="UP000269793"/>
    </source>
</evidence>
<gene>
    <name evidence="6" type="primary">pds5</name>
    <name evidence="6" type="ORF">DNF11_0429</name>
</gene>
<evidence type="ECO:0000256" key="3">
    <source>
        <dbReference type="ARBA" id="ARBA00022776"/>
    </source>
</evidence>
<keyword evidence="2" id="KW-0132">Cell division</keyword>
<protein>
    <submittedName>
        <fullName evidence="6">Sister chromatid cohesion protein pds5</fullName>
    </submittedName>
</protein>
<sequence>MHRLRFKENLQANGISASALRDRLQRLHEELKEIGQGDLDTSQLDPYCQELIKPSFIRHKDKGVQALVACNLADILRLYAPNAPFSQAEIKILFRFLLAQLVSPSEGLANADHPLYKEAVYVLDSLSTVKSVVLICDLPSAGDLITEYFQKLWALITEKLAKNVELAVIDVLVQLIDECVTIPQPVVELLMSAYSQDPHSPTYMASTSICQATQDRLQKHVARYFSESFLETLESNDDDDEDDKVIALEQLHQQIVNVAEAAPSLLTSVVPNLESELHSDRVHVRLLATRALGTLFALSSNVSEGFATLHSHVWKAWLGRAIDKHAPIRICWTEFAVKTLTQHSELVSAITPILAARAVDPDEHVRAKLAELIYNLDYDTICHHIPLRIFQELAQRGKDRRATVRNRALDALGRSFSLAYAESGSASIFADKFAWIPGAVLNCNLTGSCDVTRSVLHTWETYIVPPNDPSYAQRLHTVTSLLDDNERSVFFYLTNLRLSRPTALDVYVECCDGKDSSRLSACIQAIAAILNDPDVPNVLHSFANEPDEFLLNSMRVCFDPSTPLSKSTQTRHEAISYMQEKLPEMINVLSECLWTGSFPILNVSCIQPLLELQSTQLLRFIAQHAPYLLKDYSGILTQRALDEPVSSLALDLLASLAAFDPTSFSVSESFVAYLTKQATRSYAAAKLISCISPDLVAQQVTYIKELLEHESNDASADVLEALAAFLDYSSVEHIPSLDTLVEHILHRIVLAPWPNHEPELDTEWIDDDSMPLPLRTRLGSLRVLTQWCCVQKKADLVPPVLKLLWILLGTGEVHRDQHIPLGVRSRLRLFAAQCILKLATCDAYASLILPRMGRLSYALQDECFQVRMHLLHDLLLYLMRDELPTEFHAAIFLVAFDPEDEPRVQVASYTRRLQVLPPIVRHERLERIIVRFLHLLAHHPDLNAESPQTLCSFARYLEFYLACVACETNIGVLARFSACVRTYIDLSLSEPSVENSRPLYAMAELAQFLIQRLADNHGWTIYPVDEEAPCPKDILRSTGTIARSVLDGEVWELLQQQPRRHRDKKTKVA</sequence>
<dbReference type="Gene3D" id="1.25.10.10">
    <property type="entry name" value="Leucine-rich Repeat Variant"/>
    <property type="match status" value="1"/>
</dbReference>
<reference evidence="6 7" key="1">
    <citation type="submission" date="2018-10" db="EMBL/GenBank/DDBJ databases">
        <title>Complete genome sequence of Malassezia restricta CBS 7877.</title>
        <authorList>
            <person name="Morand S.C."/>
            <person name="Bertignac M."/>
            <person name="Iltis A."/>
            <person name="Kolder I."/>
            <person name="Pirovano W."/>
            <person name="Jourdain R."/>
            <person name="Clavaud C."/>
        </authorList>
    </citation>
    <scope>NUCLEOTIDE SEQUENCE [LARGE SCALE GENOMIC DNA]</scope>
    <source>
        <strain evidence="6 7">CBS 7877</strain>
    </source>
</reference>
<dbReference type="InterPro" id="IPR011989">
    <property type="entry name" value="ARM-like"/>
</dbReference>
<dbReference type="GO" id="GO:0007064">
    <property type="term" value="P:mitotic sister chromatid cohesion"/>
    <property type="evidence" value="ECO:0007669"/>
    <property type="project" value="InterPro"/>
</dbReference>
<name>A0A3G2S1N0_MALR7</name>
<dbReference type="GO" id="GO:0006281">
    <property type="term" value="P:DNA repair"/>
    <property type="evidence" value="ECO:0007669"/>
    <property type="project" value="TreeGrafter"/>
</dbReference>
<dbReference type="EMBL" id="CP033148">
    <property type="protein sequence ID" value="AYO41379.1"/>
    <property type="molecule type" value="Genomic_DNA"/>
</dbReference>
<evidence type="ECO:0000256" key="4">
    <source>
        <dbReference type="ARBA" id="ARBA00023242"/>
    </source>
</evidence>
<dbReference type="InterPro" id="IPR016024">
    <property type="entry name" value="ARM-type_fold"/>
</dbReference>
<dbReference type="STRING" id="425264.A0A3G2S1N0"/>
<proteinExistence type="predicted"/>
<dbReference type="Pfam" id="PF20168">
    <property type="entry name" value="PDS5"/>
    <property type="match status" value="1"/>
</dbReference>
<dbReference type="GO" id="GO:0051301">
    <property type="term" value="P:cell division"/>
    <property type="evidence" value="ECO:0007669"/>
    <property type="project" value="UniProtKB-KW"/>
</dbReference>
<dbReference type="SUPFAM" id="SSF48371">
    <property type="entry name" value="ARM repeat"/>
    <property type="match status" value="2"/>
</dbReference>
<keyword evidence="7" id="KW-1185">Reference proteome</keyword>
<evidence type="ECO:0000313" key="6">
    <source>
        <dbReference type="EMBL" id="AYO41379.1"/>
    </source>
</evidence>
<dbReference type="PANTHER" id="PTHR12663">
    <property type="entry name" value="ANDROGEN INDUCED INHIBITOR OF PROLIFERATION AS3 / PDS5-RELATED"/>
    <property type="match status" value="1"/>
</dbReference>
<dbReference type="VEuPathDB" id="FungiDB:DNF11_0429"/>
<dbReference type="Proteomes" id="UP000269793">
    <property type="component" value="Chromosome I"/>
</dbReference>
<dbReference type="PANTHER" id="PTHR12663:SF0">
    <property type="entry name" value="PRECOCIOUS DISSOCIATION OF SISTERS 5, ISOFORM A"/>
    <property type="match status" value="1"/>
</dbReference>
<organism evidence="6 7">
    <name type="scientific">Malassezia restricta (strain ATCC 96810 / NBRC 103918 / CBS 7877)</name>
    <name type="common">Seborrheic dermatitis infection agent</name>
    <dbReference type="NCBI Taxonomy" id="425264"/>
    <lineage>
        <taxon>Eukaryota</taxon>
        <taxon>Fungi</taxon>
        <taxon>Dikarya</taxon>
        <taxon>Basidiomycota</taxon>
        <taxon>Ustilaginomycotina</taxon>
        <taxon>Malasseziomycetes</taxon>
        <taxon>Malasseziales</taxon>
        <taxon>Malasseziaceae</taxon>
        <taxon>Malassezia</taxon>
    </lineage>
</organism>
<accession>A0A3G2S1N0</accession>
<dbReference type="CDD" id="cd19953">
    <property type="entry name" value="PDS5"/>
    <property type="match status" value="1"/>
</dbReference>
<dbReference type="GO" id="GO:0000785">
    <property type="term" value="C:chromatin"/>
    <property type="evidence" value="ECO:0007669"/>
    <property type="project" value="TreeGrafter"/>
</dbReference>